<keyword evidence="9 13" id="KW-0133">Cell shape</keyword>
<comment type="similarity">
    <text evidence="3 13">Belongs to the D-alanine--D-alanine ligase family.</text>
</comment>
<keyword evidence="7 14" id="KW-0067">ATP-binding</keyword>
<evidence type="ECO:0000256" key="11">
    <source>
        <dbReference type="ARBA" id="ARBA00023211"/>
    </source>
</evidence>
<evidence type="ECO:0000313" key="16">
    <source>
        <dbReference type="EMBL" id="NIH57001.1"/>
    </source>
</evidence>
<dbReference type="PIRSF" id="PIRSF039102">
    <property type="entry name" value="Ddl/VanB"/>
    <property type="match status" value="1"/>
</dbReference>
<dbReference type="PANTHER" id="PTHR23132">
    <property type="entry name" value="D-ALANINE--D-ALANINE LIGASE"/>
    <property type="match status" value="1"/>
</dbReference>
<evidence type="ECO:0000256" key="10">
    <source>
        <dbReference type="ARBA" id="ARBA00022984"/>
    </source>
</evidence>
<dbReference type="NCBIfam" id="TIGR01205">
    <property type="entry name" value="D_ala_D_alaTIGR"/>
    <property type="match status" value="1"/>
</dbReference>
<dbReference type="PROSITE" id="PS50975">
    <property type="entry name" value="ATP_GRASP"/>
    <property type="match status" value="1"/>
</dbReference>
<sequence length="387" mass="40758">MAESASNGTSSGGAPGRTRVALVFGGQSTEHEISCLTAACVAGAIDTDRFEVHGIGIAKSGTWHRMELADVEALRTDDGTLPALGDDAPCAALIRRPDGVVMAGVEDDRLVDPVGVDVALVLLHGAYGEDGTIQGQFEMLGLPYVGSGVAASAVGMDKHLMKVALAAAGMPIGPYEVLLPGQWVSDPVACCDRVAARLRFPVFVKPARGGSSVGIVRVTDPSGLADAIAYAHRFDPKVVVEEGFVKAREVECAVLGPRERAGLPRTSRPGEIVVHTDDAFYDYEAKYLPKSGEVDLRVPAELDEAVEARVRELAAGSFEAIGAEGLARVDTFVTADGEVVVNEVNTMPGFTQLSMFPSLWQASGIDYRSLITDLLDQALGREVGVIR</sequence>
<dbReference type="SUPFAM" id="SSF52440">
    <property type="entry name" value="PreATP-grasp domain"/>
    <property type="match status" value="1"/>
</dbReference>
<dbReference type="Gene3D" id="3.30.1490.20">
    <property type="entry name" value="ATP-grasp fold, A domain"/>
    <property type="match status" value="1"/>
</dbReference>
<gene>
    <name evidence="13" type="primary">ddl</name>
    <name evidence="16" type="ORF">FB473_001646</name>
</gene>
<keyword evidence="5" id="KW-0479">Metal-binding</keyword>
<keyword evidence="6 14" id="KW-0547">Nucleotide-binding</keyword>
<evidence type="ECO:0000256" key="1">
    <source>
        <dbReference type="ARBA" id="ARBA00001936"/>
    </source>
</evidence>
<evidence type="ECO:0000313" key="17">
    <source>
        <dbReference type="Proteomes" id="UP000749311"/>
    </source>
</evidence>
<dbReference type="RefSeq" id="WP_167166364.1">
    <property type="nucleotide sequence ID" value="NZ_BAAAOO010000015.1"/>
</dbReference>
<dbReference type="InterPro" id="IPR011127">
    <property type="entry name" value="Dala_Dala_lig_N"/>
</dbReference>
<comment type="cofactor">
    <cofactor evidence="1">
        <name>Mn(2+)</name>
        <dbReference type="ChEBI" id="CHEBI:29035"/>
    </cofactor>
</comment>
<dbReference type="InterPro" id="IPR011095">
    <property type="entry name" value="Dala_Dala_lig_C"/>
</dbReference>
<dbReference type="InterPro" id="IPR005905">
    <property type="entry name" value="D_ala_D_ala"/>
</dbReference>
<dbReference type="Gene3D" id="3.40.50.20">
    <property type="match status" value="1"/>
</dbReference>
<dbReference type="InterPro" id="IPR000291">
    <property type="entry name" value="D-Ala_lig_Van_CS"/>
</dbReference>
<organism evidence="16 17">
    <name type="scientific">Brooklawnia cerclae</name>
    <dbReference type="NCBI Taxonomy" id="349934"/>
    <lineage>
        <taxon>Bacteria</taxon>
        <taxon>Bacillati</taxon>
        <taxon>Actinomycetota</taxon>
        <taxon>Actinomycetes</taxon>
        <taxon>Propionibacteriales</taxon>
        <taxon>Propionibacteriaceae</taxon>
        <taxon>Brooklawnia</taxon>
    </lineage>
</organism>
<comment type="caution">
    <text evidence="16">The sequence shown here is derived from an EMBL/GenBank/DDBJ whole genome shotgun (WGS) entry which is preliminary data.</text>
</comment>
<dbReference type="Proteomes" id="UP000749311">
    <property type="component" value="Unassembled WGS sequence"/>
</dbReference>
<dbReference type="HAMAP" id="MF_00047">
    <property type="entry name" value="Dala_Dala_lig"/>
    <property type="match status" value="1"/>
</dbReference>
<keyword evidence="17" id="KW-1185">Reference proteome</keyword>
<comment type="catalytic activity">
    <reaction evidence="13">
        <text>2 D-alanine + ATP = D-alanyl-D-alanine + ADP + phosphate + H(+)</text>
        <dbReference type="Rhea" id="RHEA:11224"/>
        <dbReference type="ChEBI" id="CHEBI:15378"/>
        <dbReference type="ChEBI" id="CHEBI:30616"/>
        <dbReference type="ChEBI" id="CHEBI:43474"/>
        <dbReference type="ChEBI" id="CHEBI:57416"/>
        <dbReference type="ChEBI" id="CHEBI:57822"/>
        <dbReference type="ChEBI" id="CHEBI:456216"/>
        <dbReference type="EC" id="6.3.2.4"/>
    </reaction>
</comment>
<comment type="cofactor">
    <cofactor evidence="2">
        <name>Mg(2+)</name>
        <dbReference type="ChEBI" id="CHEBI:18420"/>
    </cofactor>
</comment>
<dbReference type="InterPro" id="IPR016185">
    <property type="entry name" value="PreATP-grasp_dom_sf"/>
</dbReference>
<dbReference type="EMBL" id="JAAMOZ010000001">
    <property type="protein sequence ID" value="NIH57001.1"/>
    <property type="molecule type" value="Genomic_DNA"/>
</dbReference>
<evidence type="ECO:0000256" key="3">
    <source>
        <dbReference type="ARBA" id="ARBA00010871"/>
    </source>
</evidence>
<dbReference type="PANTHER" id="PTHR23132:SF25">
    <property type="entry name" value="D-ALANINE--D-ALANINE LIGASE A"/>
    <property type="match status" value="1"/>
</dbReference>
<evidence type="ECO:0000256" key="5">
    <source>
        <dbReference type="ARBA" id="ARBA00022723"/>
    </source>
</evidence>
<evidence type="ECO:0000256" key="14">
    <source>
        <dbReference type="PROSITE-ProRule" id="PRU00409"/>
    </source>
</evidence>
<evidence type="ECO:0000256" key="6">
    <source>
        <dbReference type="ARBA" id="ARBA00022741"/>
    </source>
</evidence>
<evidence type="ECO:0000256" key="4">
    <source>
        <dbReference type="ARBA" id="ARBA00022598"/>
    </source>
</evidence>
<keyword evidence="11" id="KW-0464">Manganese</keyword>
<dbReference type="NCBIfam" id="NF002528">
    <property type="entry name" value="PRK01966.1-4"/>
    <property type="match status" value="1"/>
</dbReference>
<evidence type="ECO:0000256" key="7">
    <source>
        <dbReference type="ARBA" id="ARBA00022840"/>
    </source>
</evidence>
<keyword evidence="8" id="KW-0460">Magnesium</keyword>
<protein>
    <recommendedName>
        <fullName evidence="13">D-alanine--D-alanine ligase</fullName>
        <ecNumber evidence="13">6.3.2.4</ecNumber>
    </recommendedName>
    <alternativeName>
        <fullName evidence="13">D-Ala-D-Ala ligase</fullName>
    </alternativeName>
    <alternativeName>
        <fullName evidence="13">D-alanylalanine synthetase</fullName>
    </alternativeName>
</protein>
<evidence type="ECO:0000256" key="12">
    <source>
        <dbReference type="ARBA" id="ARBA00023316"/>
    </source>
</evidence>
<proteinExistence type="inferred from homology"/>
<keyword evidence="12 13" id="KW-0961">Cell wall biogenesis/degradation</keyword>
<dbReference type="Gene3D" id="3.30.470.20">
    <property type="entry name" value="ATP-grasp fold, B domain"/>
    <property type="match status" value="1"/>
</dbReference>
<evidence type="ECO:0000256" key="13">
    <source>
        <dbReference type="HAMAP-Rule" id="MF_00047"/>
    </source>
</evidence>
<dbReference type="SUPFAM" id="SSF56059">
    <property type="entry name" value="Glutathione synthetase ATP-binding domain-like"/>
    <property type="match status" value="1"/>
</dbReference>
<dbReference type="GO" id="GO:0008716">
    <property type="term" value="F:D-alanine-D-alanine ligase activity"/>
    <property type="evidence" value="ECO:0007669"/>
    <property type="project" value="UniProtKB-EC"/>
</dbReference>
<dbReference type="Pfam" id="PF01820">
    <property type="entry name" value="Dala_Dala_lig_N"/>
    <property type="match status" value="1"/>
</dbReference>
<evidence type="ECO:0000256" key="2">
    <source>
        <dbReference type="ARBA" id="ARBA00001946"/>
    </source>
</evidence>
<dbReference type="InterPro" id="IPR011761">
    <property type="entry name" value="ATP-grasp"/>
</dbReference>
<name>A0ABX0SG97_9ACTN</name>
<comment type="subcellular location">
    <subcellularLocation>
        <location evidence="13">Cytoplasm</location>
    </subcellularLocation>
</comment>
<keyword evidence="10 13" id="KW-0573">Peptidoglycan synthesis</keyword>
<reference evidence="16 17" key="1">
    <citation type="submission" date="2020-02" db="EMBL/GenBank/DDBJ databases">
        <title>Sequencing the genomes of 1000 actinobacteria strains.</title>
        <authorList>
            <person name="Klenk H.-P."/>
        </authorList>
    </citation>
    <scope>NUCLEOTIDE SEQUENCE [LARGE SCALE GENOMIC DNA]</scope>
    <source>
        <strain evidence="16 17">DSM 19609</strain>
    </source>
</reference>
<evidence type="ECO:0000256" key="8">
    <source>
        <dbReference type="ARBA" id="ARBA00022842"/>
    </source>
</evidence>
<keyword evidence="13" id="KW-0963">Cytoplasm</keyword>
<dbReference type="EC" id="6.3.2.4" evidence="13"/>
<dbReference type="InterPro" id="IPR013815">
    <property type="entry name" value="ATP_grasp_subdomain_1"/>
</dbReference>
<dbReference type="PROSITE" id="PS00844">
    <property type="entry name" value="DALA_DALA_LIGASE_2"/>
    <property type="match status" value="1"/>
</dbReference>
<comment type="pathway">
    <text evidence="13">Cell wall biogenesis; peptidoglycan biosynthesis.</text>
</comment>
<evidence type="ECO:0000259" key="15">
    <source>
        <dbReference type="PROSITE" id="PS50975"/>
    </source>
</evidence>
<keyword evidence="4 13" id="KW-0436">Ligase</keyword>
<dbReference type="PROSITE" id="PS00843">
    <property type="entry name" value="DALA_DALA_LIGASE_1"/>
    <property type="match status" value="1"/>
</dbReference>
<feature type="domain" description="ATP-grasp" evidence="15">
    <location>
        <begin position="162"/>
        <end position="376"/>
    </location>
</feature>
<comment type="function">
    <text evidence="13">Cell wall formation.</text>
</comment>
<evidence type="ECO:0000256" key="9">
    <source>
        <dbReference type="ARBA" id="ARBA00022960"/>
    </source>
</evidence>
<dbReference type="Pfam" id="PF07478">
    <property type="entry name" value="Dala_Dala_lig_C"/>
    <property type="match status" value="1"/>
</dbReference>
<accession>A0ABX0SG97</accession>